<dbReference type="AlphaFoldDB" id="G4ZJK1"/>
<accession>G4ZJK1</accession>
<name>G4ZJK1_PHYSP</name>
<dbReference type="EMBL" id="JH159154">
    <property type="protein sequence ID" value="EGZ18866.1"/>
    <property type="molecule type" value="Genomic_DNA"/>
</dbReference>
<gene>
    <name evidence="1" type="ORF">PHYSODRAFT_301342</name>
</gene>
<dbReference type="GeneID" id="20641996"/>
<dbReference type="RefSeq" id="XP_009527924.1">
    <property type="nucleotide sequence ID" value="XM_009529629.1"/>
</dbReference>
<dbReference type="Proteomes" id="UP000002640">
    <property type="component" value="Unassembled WGS sequence"/>
</dbReference>
<organism evidence="1 2">
    <name type="scientific">Phytophthora sojae (strain P6497)</name>
    <name type="common">Soybean stem and root rot agent</name>
    <name type="synonym">Phytophthora megasperma f. sp. glycines</name>
    <dbReference type="NCBI Taxonomy" id="1094619"/>
    <lineage>
        <taxon>Eukaryota</taxon>
        <taxon>Sar</taxon>
        <taxon>Stramenopiles</taxon>
        <taxon>Oomycota</taxon>
        <taxon>Peronosporomycetes</taxon>
        <taxon>Peronosporales</taxon>
        <taxon>Peronosporaceae</taxon>
        <taxon>Phytophthora</taxon>
    </lineage>
</organism>
<reference evidence="1 2" key="1">
    <citation type="journal article" date="2006" name="Science">
        <title>Phytophthora genome sequences uncover evolutionary origins and mechanisms of pathogenesis.</title>
        <authorList>
            <person name="Tyler B.M."/>
            <person name="Tripathy S."/>
            <person name="Zhang X."/>
            <person name="Dehal P."/>
            <person name="Jiang R.H."/>
            <person name="Aerts A."/>
            <person name="Arredondo F.D."/>
            <person name="Baxter L."/>
            <person name="Bensasson D."/>
            <person name="Beynon J.L."/>
            <person name="Chapman J."/>
            <person name="Damasceno C.M."/>
            <person name="Dorrance A.E."/>
            <person name="Dou D."/>
            <person name="Dickerman A.W."/>
            <person name="Dubchak I.L."/>
            <person name="Garbelotto M."/>
            <person name="Gijzen M."/>
            <person name="Gordon S.G."/>
            <person name="Govers F."/>
            <person name="Grunwald N.J."/>
            <person name="Huang W."/>
            <person name="Ivors K.L."/>
            <person name="Jones R.W."/>
            <person name="Kamoun S."/>
            <person name="Krampis K."/>
            <person name="Lamour K.H."/>
            <person name="Lee M.K."/>
            <person name="McDonald W.H."/>
            <person name="Medina M."/>
            <person name="Meijer H.J."/>
            <person name="Nordberg E.K."/>
            <person name="Maclean D.J."/>
            <person name="Ospina-Giraldo M.D."/>
            <person name="Morris P.F."/>
            <person name="Phuntumart V."/>
            <person name="Putnam N.H."/>
            <person name="Rash S."/>
            <person name="Rose J.K."/>
            <person name="Sakihama Y."/>
            <person name="Salamov A.A."/>
            <person name="Savidor A."/>
            <person name="Scheuring C.F."/>
            <person name="Smith B.M."/>
            <person name="Sobral B.W."/>
            <person name="Terry A."/>
            <person name="Torto-Alalibo T.A."/>
            <person name="Win J."/>
            <person name="Xu Z."/>
            <person name="Zhang H."/>
            <person name="Grigoriev I.V."/>
            <person name="Rokhsar D.S."/>
            <person name="Boore J.L."/>
        </authorList>
    </citation>
    <scope>NUCLEOTIDE SEQUENCE [LARGE SCALE GENOMIC DNA]</scope>
    <source>
        <strain evidence="1 2">P6497</strain>
    </source>
</reference>
<dbReference type="SMR" id="G4ZJK1"/>
<protein>
    <submittedName>
        <fullName evidence="1">Uncharacterized protein</fullName>
    </submittedName>
</protein>
<proteinExistence type="predicted"/>
<dbReference type="KEGG" id="psoj:PHYSODRAFT_301342"/>
<dbReference type="InParanoid" id="G4ZJK1"/>
<keyword evidence="2" id="KW-1185">Reference proteome</keyword>
<evidence type="ECO:0000313" key="1">
    <source>
        <dbReference type="EMBL" id="EGZ18866.1"/>
    </source>
</evidence>
<evidence type="ECO:0000313" key="2">
    <source>
        <dbReference type="Proteomes" id="UP000002640"/>
    </source>
</evidence>
<sequence>MASPSCPSTAVSDVDSVVHLESWAAQTTEHWTTQVRDEWRRQKRINNSLRFRARKKNELLHLRSERERLETEQDPPRREGIASIHAELPHAFRQLALENDALRSENLRLLLKLQQSEHSLSLMAEAVCRLQLLRMAHRAYQAEFDAVAHRTRGIPAERAPSVGHVLGWTVHRAAPPECMAQDELSFTYIRLMTRMQCSLLDADNMVAHSDINPWPLVVTPPNWSQRQRHAVNTQVLQDLGDECRVMVVNIPGQKSHSTYAAISDN</sequence>